<evidence type="ECO:0000256" key="7">
    <source>
        <dbReference type="ARBA" id="ARBA00023136"/>
    </source>
</evidence>
<keyword evidence="6" id="KW-0560">Oxidoreductase</keyword>
<reference evidence="12 13" key="1">
    <citation type="journal article" date="2016" name="Nat. Commun.">
        <title>Thousands of microbial genomes shed light on interconnected biogeochemical processes in an aquifer system.</title>
        <authorList>
            <person name="Anantharaman K."/>
            <person name="Brown C.T."/>
            <person name="Hug L.A."/>
            <person name="Sharon I."/>
            <person name="Castelle C.J."/>
            <person name="Probst A.J."/>
            <person name="Thomas B.C."/>
            <person name="Singh A."/>
            <person name="Wilkins M.J."/>
            <person name="Karaoz U."/>
            <person name="Brodie E.L."/>
            <person name="Williams K.H."/>
            <person name="Hubbard S.S."/>
            <person name="Banfield J.F."/>
        </authorList>
    </citation>
    <scope>NUCLEOTIDE SEQUENCE [LARGE SCALE GENOMIC DNA]</scope>
</reference>
<organism evidence="12 13">
    <name type="scientific">Candidatus Yonathbacteria bacterium RIFCSPLOWO2_01_FULL_47_33b</name>
    <dbReference type="NCBI Taxonomy" id="1802727"/>
    <lineage>
        <taxon>Bacteria</taxon>
        <taxon>Candidatus Yonathiibacteriota</taxon>
    </lineage>
</organism>
<dbReference type="EMBL" id="MHUW01000016">
    <property type="protein sequence ID" value="OHA83511.1"/>
    <property type="molecule type" value="Genomic_DNA"/>
</dbReference>
<keyword evidence="3 10" id="KW-0812">Transmembrane</keyword>
<proteinExistence type="inferred from homology"/>
<evidence type="ECO:0000256" key="8">
    <source>
        <dbReference type="ARBA" id="ARBA00023157"/>
    </source>
</evidence>
<gene>
    <name evidence="12" type="ORF">A2937_00170</name>
</gene>
<dbReference type="GO" id="GO:0016491">
    <property type="term" value="F:oxidoreductase activity"/>
    <property type="evidence" value="ECO:0007669"/>
    <property type="project" value="UniProtKB-KW"/>
</dbReference>
<dbReference type="GO" id="GO:0048038">
    <property type="term" value="F:quinone binding"/>
    <property type="evidence" value="ECO:0007669"/>
    <property type="project" value="UniProtKB-KW"/>
</dbReference>
<comment type="similarity">
    <text evidence="2">Belongs to the VKOR family.</text>
</comment>
<dbReference type="Gene3D" id="1.20.1440.130">
    <property type="entry name" value="VKOR domain"/>
    <property type="match status" value="1"/>
</dbReference>
<keyword evidence="5 10" id="KW-1133">Transmembrane helix</keyword>
<name>A0A1G2SGH2_9BACT</name>
<dbReference type="PANTHER" id="PTHR34573:SF1">
    <property type="entry name" value="VITAMIN K EPOXIDE REDUCTASE DOMAIN-CONTAINING PROTEIN"/>
    <property type="match status" value="1"/>
</dbReference>
<dbReference type="InterPro" id="IPR044698">
    <property type="entry name" value="VKOR/LTO1"/>
</dbReference>
<comment type="subcellular location">
    <subcellularLocation>
        <location evidence="1">Membrane</location>
        <topology evidence="1">Multi-pass membrane protein</topology>
    </subcellularLocation>
</comment>
<dbReference type="InterPro" id="IPR038354">
    <property type="entry name" value="VKOR_sf"/>
</dbReference>
<dbReference type="Proteomes" id="UP000177987">
    <property type="component" value="Unassembled WGS sequence"/>
</dbReference>
<keyword evidence="7 10" id="KW-0472">Membrane</keyword>
<evidence type="ECO:0000256" key="2">
    <source>
        <dbReference type="ARBA" id="ARBA00006214"/>
    </source>
</evidence>
<dbReference type="GO" id="GO:0016020">
    <property type="term" value="C:membrane"/>
    <property type="evidence" value="ECO:0007669"/>
    <property type="project" value="UniProtKB-SubCell"/>
</dbReference>
<dbReference type="SMART" id="SM00756">
    <property type="entry name" value="VKc"/>
    <property type="match status" value="1"/>
</dbReference>
<comment type="caution">
    <text evidence="12">The sequence shown here is derived from an EMBL/GenBank/DDBJ whole genome shotgun (WGS) entry which is preliminary data.</text>
</comment>
<dbReference type="AlphaFoldDB" id="A0A1G2SGH2"/>
<evidence type="ECO:0000256" key="6">
    <source>
        <dbReference type="ARBA" id="ARBA00023002"/>
    </source>
</evidence>
<dbReference type="PANTHER" id="PTHR34573">
    <property type="entry name" value="VKC DOMAIN-CONTAINING PROTEIN"/>
    <property type="match status" value="1"/>
</dbReference>
<feature type="transmembrane region" description="Helical" evidence="10">
    <location>
        <begin position="114"/>
        <end position="138"/>
    </location>
</feature>
<evidence type="ECO:0000313" key="13">
    <source>
        <dbReference type="Proteomes" id="UP000177987"/>
    </source>
</evidence>
<feature type="domain" description="Vitamin K epoxide reductase" evidence="11">
    <location>
        <begin position="6"/>
        <end position="139"/>
    </location>
</feature>
<evidence type="ECO:0000256" key="3">
    <source>
        <dbReference type="ARBA" id="ARBA00022692"/>
    </source>
</evidence>
<feature type="transmembrane region" description="Helical" evidence="10">
    <location>
        <begin position="88"/>
        <end position="108"/>
    </location>
</feature>
<dbReference type="STRING" id="1802727.A2937_00170"/>
<dbReference type="Pfam" id="PF07884">
    <property type="entry name" value="VKOR"/>
    <property type="match status" value="1"/>
</dbReference>
<dbReference type="CDD" id="cd12916">
    <property type="entry name" value="VKOR_1"/>
    <property type="match status" value="1"/>
</dbReference>
<feature type="transmembrane region" description="Helical" evidence="10">
    <location>
        <begin position="62"/>
        <end position="81"/>
    </location>
</feature>
<evidence type="ECO:0000256" key="1">
    <source>
        <dbReference type="ARBA" id="ARBA00004141"/>
    </source>
</evidence>
<dbReference type="InterPro" id="IPR012932">
    <property type="entry name" value="VKOR"/>
</dbReference>
<evidence type="ECO:0000256" key="5">
    <source>
        <dbReference type="ARBA" id="ARBA00022989"/>
    </source>
</evidence>
<keyword evidence="4" id="KW-0874">Quinone</keyword>
<protein>
    <recommendedName>
        <fullName evidence="11">Vitamin K epoxide reductase domain-containing protein</fullName>
    </recommendedName>
</protein>
<evidence type="ECO:0000256" key="4">
    <source>
        <dbReference type="ARBA" id="ARBA00022719"/>
    </source>
</evidence>
<sequence>MNKVLPTSLIVVVIILALVGFADSTFLLAKRLSGGPIPCVLGFTGCDTVSKSPYSVLFGIPLSAYGMVFYLGIGILGLLYLDTKKALFARLLLPATALGFAMSAYFIYVQKFLIKAFCVYCILSAIISTMLFCLGVIIHRKLKASAAQQ</sequence>
<keyword evidence="8" id="KW-1015">Disulfide bond</keyword>
<evidence type="ECO:0000259" key="11">
    <source>
        <dbReference type="SMART" id="SM00756"/>
    </source>
</evidence>
<accession>A0A1G2SGH2</accession>
<evidence type="ECO:0000313" key="12">
    <source>
        <dbReference type="EMBL" id="OHA83511.1"/>
    </source>
</evidence>
<evidence type="ECO:0000256" key="9">
    <source>
        <dbReference type="ARBA" id="ARBA00023284"/>
    </source>
</evidence>
<keyword evidence="9" id="KW-0676">Redox-active center</keyword>
<evidence type="ECO:0000256" key="10">
    <source>
        <dbReference type="SAM" id="Phobius"/>
    </source>
</evidence>